<dbReference type="SMART" id="SM01092">
    <property type="entry name" value="CO_deh_flav_C"/>
    <property type="match status" value="1"/>
</dbReference>
<dbReference type="PANTHER" id="PTHR42659:SF2">
    <property type="entry name" value="XANTHINE DEHYDROGENASE SUBUNIT C-RELATED"/>
    <property type="match status" value="1"/>
</dbReference>
<dbReference type="Pfam" id="PF00941">
    <property type="entry name" value="FAD_binding_5"/>
    <property type="match status" value="1"/>
</dbReference>
<evidence type="ECO:0000256" key="2">
    <source>
        <dbReference type="ARBA" id="ARBA00022827"/>
    </source>
</evidence>
<reference evidence="5" key="1">
    <citation type="submission" date="2018-05" db="EMBL/GenBank/DDBJ databases">
        <authorList>
            <person name="Lanie J.A."/>
            <person name="Ng W.-L."/>
            <person name="Kazmierczak K.M."/>
            <person name="Andrzejewski T.M."/>
            <person name="Davidsen T.M."/>
            <person name="Wayne K.J."/>
            <person name="Tettelin H."/>
            <person name="Glass J.I."/>
            <person name="Rusch D."/>
            <person name="Podicherti R."/>
            <person name="Tsui H.-C.T."/>
            <person name="Winkler M.E."/>
        </authorList>
    </citation>
    <scope>NUCLEOTIDE SEQUENCE</scope>
</reference>
<dbReference type="InterPro" id="IPR036683">
    <property type="entry name" value="CO_DH_flav_C_dom_sf"/>
</dbReference>
<keyword evidence="1" id="KW-0285">Flavoprotein</keyword>
<evidence type="ECO:0000256" key="1">
    <source>
        <dbReference type="ARBA" id="ARBA00022630"/>
    </source>
</evidence>
<name>A0A381YPY9_9ZZZZ</name>
<dbReference type="InterPro" id="IPR005107">
    <property type="entry name" value="CO_DH_flav_C"/>
</dbReference>
<keyword evidence="3" id="KW-0560">Oxidoreductase</keyword>
<keyword evidence="2" id="KW-0274">FAD</keyword>
<dbReference type="PROSITE" id="PS51387">
    <property type="entry name" value="FAD_PCMH"/>
    <property type="match status" value="1"/>
</dbReference>
<dbReference type="Gene3D" id="3.30.465.10">
    <property type="match status" value="2"/>
</dbReference>
<dbReference type="InterPro" id="IPR036318">
    <property type="entry name" value="FAD-bd_PCMH-like_sf"/>
</dbReference>
<sequence>MPKDSMANFQLFQPTDIGNALEVIDRYGEDSWIMAGGQDSLDWFKDRAKQPGAVIDINGIDGLKGVTETADGIEIGALTTLTEVIENPVIKGKYGVLAEAASNVASPQIRNVGTIGGNISQDARCWYYRYGLDCYRAGGNTCYADTPEGIDREHCLFGADRCVAVSPSDTAPALVVLDAQVVIVNADGEKTVPIEEFFLGPDIDITRMTILQPGDILKAVKIPATWAGARFYFEKVADRNVWDFALVNIASAMKVNGDTITDIRMAIGGVECVPKRMSVVEGVVKGGTRNDETAGLAAGSASRGATPLNYNHFKVPLMENLVKRAIRES</sequence>
<dbReference type="GO" id="GO:0071949">
    <property type="term" value="F:FAD binding"/>
    <property type="evidence" value="ECO:0007669"/>
    <property type="project" value="InterPro"/>
</dbReference>
<organism evidence="5">
    <name type="scientific">marine metagenome</name>
    <dbReference type="NCBI Taxonomy" id="408172"/>
    <lineage>
        <taxon>unclassified sequences</taxon>
        <taxon>metagenomes</taxon>
        <taxon>ecological metagenomes</taxon>
    </lineage>
</organism>
<dbReference type="SUPFAM" id="SSF56176">
    <property type="entry name" value="FAD-binding/transporter-associated domain-like"/>
    <property type="match status" value="1"/>
</dbReference>
<dbReference type="InterPro" id="IPR016166">
    <property type="entry name" value="FAD-bd_PCMH"/>
</dbReference>
<evidence type="ECO:0000259" key="4">
    <source>
        <dbReference type="PROSITE" id="PS51387"/>
    </source>
</evidence>
<gene>
    <name evidence="5" type="ORF">METZ01_LOCUS131575</name>
</gene>
<proteinExistence type="predicted"/>
<accession>A0A381YPY9</accession>
<dbReference type="PANTHER" id="PTHR42659">
    <property type="entry name" value="XANTHINE DEHYDROGENASE SUBUNIT C-RELATED"/>
    <property type="match status" value="1"/>
</dbReference>
<protein>
    <recommendedName>
        <fullName evidence="4">FAD-binding PCMH-type domain-containing protein</fullName>
    </recommendedName>
</protein>
<dbReference type="GO" id="GO:0016491">
    <property type="term" value="F:oxidoreductase activity"/>
    <property type="evidence" value="ECO:0007669"/>
    <property type="project" value="UniProtKB-KW"/>
</dbReference>
<evidence type="ECO:0000256" key="3">
    <source>
        <dbReference type="ARBA" id="ARBA00023002"/>
    </source>
</evidence>
<dbReference type="Gene3D" id="3.30.390.50">
    <property type="entry name" value="CO dehydrogenase flavoprotein, C-terminal domain"/>
    <property type="match status" value="1"/>
</dbReference>
<evidence type="ECO:0000313" key="5">
    <source>
        <dbReference type="EMBL" id="SVA78721.1"/>
    </source>
</evidence>
<dbReference type="Gene3D" id="3.30.43.10">
    <property type="entry name" value="Uridine Diphospho-n-acetylenolpyruvylglucosamine Reductase, domain 2"/>
    <property type="match status" value="1"/>
</dbReference>
<dbReference type="EMBL" id="UINC01018689">
    <property type="protein sequence ID" value="SVA78721.1"/>
    <property type="molecule type" value="Genomic_DNA"/>
</dbReference>
<dbReference type="InterPro" id="IPR051312">
    <property type="entry name" value="Diverse_Substr_Oxidored"/>
</dbReference>
<dbReference type="InterPro" id="IPR016169">
    <property type="entry name" value="FAD-bd_PCMH_sub2"/>
</dbReference>
<dbReference type="SUPFAM" id="SSF55447">
    <property type="entry name" value="CO dehydrogenase flavoprotein C-terminal domain-like"/>
    <property type="match status" value="1"/>
</dbReference>
<dbReference type="Pfam" id="PF03450">
    <property type="entry name" value="CO_deh_flav_C"/>
    <property type="match status" value="1"/>
</dbReference>
<dbReference type="AlphaFoldDB" id="A0A381YPY9"/>
<feature type="domain" description="FAD-binding PCMH-type" evidence="4">
    <location>
        <begin position="4"/>
        <end position="227"/>
    </location>
</feature>
<dbReference type="InterPro" id="IPR016167">
    <property type="entry name" value="FAD-bd_PCMH_sub1"/>
</dbReference>
<dbReference type="InterPro" id="IPR002346">
    <property type="entry name" value="Mopterin_DH_FAD-bd"/>
</dbReference>